<keyword evidence="3" id="KW-1185">Reference proteome</keyword>
<evidence type="ECO:0000313" key="3">
    <source>
        <dbReference type="Proteomes" id="UP001199355"/>
    </source>
</evidence>
<accession>A0AAE3B0H2</accession>
<dbReference type="RefSeq" id="WP_308729157.1">
    <property type="nucleotide sequence ID" value="NZ_JAJEQF010000065.1"/>
</dbReference>
<keyword evidence="1" id="KW-1133">Transmembrane helix</keyword>
<evidence type="ECO:0000313" key="2">
    <source>
        <dbReference type="EMBL" id="MCC2169152.1"/>
    </source>
</evidence>
<dbReference type="AlphaFoldDB" id="A0AAE3B0H2"/>
<keyword evidence="1" id="KW-0472">Membrane</keyword>
<gene>
    <name evidence="2" type="ORF">LKD45_15935</name>
</gene>
<protein>
    <submittedName>
        <fullName evidence="2">Uncharacterized protein</fullName>
    </submittedName>
</protein>
<name>A0AAE3B0H2_9FIRM</name>
<keyword evidence="1" id="KW-0812">Transmembrane</keyword>
<dbReference type="EMBL" id="JAJEQF010000065">
    <property type="protein sequence ID" value="MCC2169152.1"/>
    <property type="molecule type" value="Genomic_DNA"/>
</dbReference>
<proteinExistence type="predicted"/>
<dbReference type="Proteomes" id="UP001199355">
    <property type="component" value="Unassembled WGS sequence"/>
</dbReference>
<comment type="caution">
    <text evidence="2">The sequence shown here is derived from an EMBL/GenBank/DDBJ whole genome shotgun (WGS) entry which is preliminary data.</text>
</comment>
<evidence type="ECO:0000256" key="1">
    <source>
        <dbReference type="SAM" id="Phobius"/>
    </source>
</evidence>
<organism evidence="2 3">
    <name type="scientific">Gallintestinimicrobium propionicum</name>
    <dbReference type="NCBI Taxonomy" id="2981770"/>
    <lineage>
        <taxon>Bacteria</taxon>
        <taxon>Bacillati</taxon>
        <taxon>Bacillota</taxon>
        <taxon>Clostridia</taxon>
        <taxon>Lachnospirales</taxon>
        <taxon>Lachnospiraceae</taxon>
        <taxon>Gallintestinimicrobium</taxon>
    </lineage>
</organism>
<feature type="transmembrane region" description="Helical" evidence="1">
    <location>
        <begin position="27"/>
        <end position="47"/>
    </location>
</feature>
<reference evidence="2 3" key="1">
    <citation type="submission" date="2021-10" db="EMBL/GenBank/DDBJ databases">
        <title>Anaerobic single-cell dispensing facilitates the cultivation of human gut bacteria.</title>
        <authorList>
            <person name="Afrizal A."/>
        </authorList>
    </citation>
    <scope>NUCLEOTIDE SEQUENCE [LARGE SCALE GENOMIC DNA]</scope>
    <source>
        <strain evidence="2 3">CLA-AA-H244</strain>
    </source>
</reference>
<sequence>MPEKNGYVHSDYLELIEKAEQNSEMDMALLMMFMSAFMQIAPLMKMIMNLCKQDRLDAWGSLRVAFTWHLLSRNKIFCVFESDILNILCGRCAYYYFSHSDWKIYLPHPIEISVILK</sequence>